<keyword evidence="1" id="KW-0732">Signal</keyword>
<dbReference type="PANTHER" id="PTHR33122">
    <property type="entry name" value="LIPID BINDING PROTEIN-RELATED"/>
    <property type="match status" value="1"/>
</dbReference>
<gene>
    <name evidence="3" type="ORF">KC19_3G127800</name>
</gene>
<dbReference type="GO" id="GO:0005504">
    <property type="term" value="F:fatty acid binding"/>
    <property type="evidence" value="ECO:0007669"/>
    <property type="project" value="InterPro"/>
</dbReference>
<protein>
    <recommendedName>
        <fullName evidence="2">Bifunctional inhibitor/plant lipid transfer protein/seed storage helical domain-containing protein</fullName>
    </recommendedName>
</protein>
<dbReference type="Proteomes" id="UP000822688">
    <property type="component" value="Chromosome 3"/>
</dbReference>
<feature type="domain" description="Bifunctional inhibitor/plant lipid transfer protein/seed storage helical" evidence="2">
    <location>
        <begin position="20"/>
        <end position="98"/>
    </location>
</feature>
<dbReference type="PANTHER" id="PTHR33122:SF13">
    <property type="entry name" value="BIFUNCTIONAL INHIBITOR_LIPID-TRANSFER PROTEIN_SEED STORAGE 2S ALBUMIN SUPERFAMILY PROTEIN"/>
    <property type="match status" value="1"/>
</dbReference>
<name>A0A8T0IHU8_CERPU</name>
<feature type="chain" id="PRO_5035735016" description="Bifunctional inhibitor/plant lipid transfer protein/seed storage helical domain-containing protein" evidence="1">
    <location>
        <begin position="27"/>
        <end position="117"/>
    </location>
</feature>
<reference evidence="3" key="1">
    <citation type="submission" date="2020-06" db="EMBL/GenBank/DDBJ databases">
        <title>WGS assembly of Ceratodon purpureus strain R40.</title>
        <authorList>
            <person name="Carey S.B."/>
            <person name="Jenkins J."/>
            <person name="Shu S."/>
            <person name="Lovell J.T."/>
            <person name="Sreedasyam A."/>
            <person name="Maumus F."/>
            <person name="Tiley G.P."/>
            <person name="Fernandez-Pozo N."/>
            <person name="Barry K."/>
            <person name="Chen C."/>
            <person name="Wang M."/>
            <person name="Lipzen A."/>
            <person name="Daum C."/>
            <person name="Saski C.A."/>
            <person name="Payton A.C."/>
            <person name="Mcbreen J.C."/>
            <person name="Conrad R.E."/>
            <person name="Kollar L.M."/>
            <person name="Olsson S."/>
            <person name="Huttunen S."/>
            <person name="Landis J.B."/>
            <person name="Wickett N.J."/>
            <person name="Johnson M.G."/>
            <person name="Rensing S.A."/>
            <person name="Grimwood J."/>
            <person name="Schmutz J."/>
            <person name="Mcdaniel S.F."/>
        </authorList>
    </citation>
    <scope>NUCLEOTIDE SEQUENCE</scope>
    <source>
        <strain evidence="3">R40</strain>
    </source>
</reference>
<dbReference type="Gene3D" id="1.10.110.10">
    <property type="entry name" value="Plant lipid-transfer and hydrophobic proteins"/>
    <property type="match status" value="1"/>
</dbReference>
<dbReference type="InterPro" id="IPR036312">
    <property type="entry name" value="Bifun_inhib/LTP/seed_sf"/>
</dbReference>
<evidence type="ECO:0000259" key="2">
    <source>
        <dbReference type="Pfam" id="PF14368"/>
    </source>
</evidence>
<evidence type="ECO:0000313" key="3">
    <source>
        <dbReference type="EMBL" id="KAG0583330.1"/>
    </source>
</evidence>
<dbReference type="AlphaFoldDB" id="A0A8T0IHU8"/>
<dbReference type="CDD" id="cd00010">
    <property type="entry name" value="AAI_LTSS"/>
    <property type="match status" value="1"/>
</dbReference>
<accession>A0A8T0IHU8</accession>
<organism evidence="3 4">
    <name type="scientific">Ceratodon purpureus</name>
    <name type="common">Fire moss</name>
    <name type="synonym">Dicranum purpureum</name>
    <dbReference type="NCBI Taxonomy" id="3225"/>
    <lineage>
        <taxon>Eukaryota</taxon>
        <taxon>Viridiplantae</taxon>
        <taxon>Streptophyta</taxon>
        <taxon>Embryophyta</taxon>
        <taxon>Bryophyta</taxon>
        <taxon>Bryophytina</taxon>
        <taxon>Bryopsida</taxon>
        <taxon>Dicranidae</taxon>
        <taxon>Pseudoditrichales</taxon>
        <taxon>Ditrichaceae</taxon>
        <taxon>Ceratodon</taxon>
    </lineage>
</organism>
<sequence length="117" mass="11993">MAMFKNGAGAAVALLVLLAMVFQSQAQTCPSATSMVSCQAAVTTVNTMPTQACCNKVKSVLDLGSVGPKCLCDAMTSPTAVAFKVIKSQAVLLPSKCAKLMGLQYIKGYNCAGAIVP</sequence>
<dbReference type="SUPFAM" id="SSF47699">
    <property type="entry name" value="Bifunctional inhibitor/lipid-transfer protein/seed storage 2S albumin"/>
    <property type="match status" value="1"/>
</dbReference>
<dbReference type="Pfam" id="PF14368">
    <property type="entry name" value="LTP_2"/>
    <property type="match status" value="1"/>
</dbReference>
<dbReference type="EMBL" id="CM026423">
    <property type="protein sequence ID" value="KAG0583330.1"/>
    <property type="molecule type" value="Genomic_DNA"/>
</dbReference>
<dbReference type="GO" id="GO:0009627">
    <property type="term" value="P:systemic acquired resistance"/>
    <property type="evidence" value="ECO:0007669"/>
    <property type="project" value="InterPro"/>
</dbReference>
<dbReference type="InterPro" id="IPR016140">
    <property type="entry name" value="Bifunc_inhib/LTP/seed_store"/>
</dbReference>
<evidence type="ECO:0000256" key="1">
    <source>
        <dbReference type="SAM" id="SignalP"/>
    </source>
</evidence>
<dbReference type="InterPro" id="IPR039265">
    <property type="entry name" value="DIR1-like"/>
</dbReference>
<evidence type="ECO:0000313" key="4">
    <source>
        <dbReference type="Proteomes" id="UP000822688"/>
    </source>
</evidence>
<keyword evidence="4" id="KW-1185">Reference proteome</keyword>
<comment type="caution">
    <text evidence="3">The sequence shown here is derived from an EMBL/GenBank/DDBJ whole genome shotgun (WGS) entry which is preliminary data.</text>
</comment>
<proteinExistence type="predicted"/>
<feature type="signal peptide" evidence="1">
    <location>
        <begin position="1"/>
        <end position="26"/>
    </location>
</feature>